<dbReference type="NCBIfam" id="TIGR00408">
    <property type="entry name" value="proS_fam_I"/>
    <property type="match status" value="1"/>
</dbReference>
<comment type="caution">
    <text evidence="22">The sequence shown here is derived from an EMBL/GenBank/DDBJ whole genome shotgun (WGS) entry which is preliminary data.</text>
</comment>
<evidence type="ECO:0000256" key="6">
    <source>
        <dbReference type="ARBA" id="ARBA00022723"/>
    </source>
</evidence>
<keyword evidence="13" id="KW-0511">Multifunctional enzyme</keyword>
<dbReference type="Pfam" id="PF00749">
    <property type="entry name" value="tRNA-synt_1c"/>
    <property type="match status" value="1"/>
</dbReference>
<dbReference type="SUPFAM" id="SSF52374">
    <property type="entry name" value="Nucleotidylyl transferase"/>
    <property type="match status" value="1"/>
</dbReference>
<dbReference type="PROSITE" id="PS50862">
    <property type="entry name" value="AA_TRNA_LIGASE_II"/>
    <property type="match status" value="1"/>
</dbReference>
<evidence type="ECO:0000256" key="9">
    <source>
        <dbReference type="ARBA" id="ARBA00022840"/>
    </source>
</evidence>
<dbReference type="SUPFAM" id="SSF50715">
    <property type="entry name" value="Ribosomal protein L25-like"/>
    <property type="match status" value="1"/>
</dbReference>
<dbReference type="Gene3D" id="1.20.1050.130">
    <property type="match status" value="1"/>
</dbReference>
<dbReference type="InterPro" id="IPR006195">
    <property type="entry name" value="aa-tRNA-synth_II"/>
</dbReference>
<dbReference type="InterPro" id="IPR014729">
    <property type="entry name" value="Rossmann-like_a/b/a_fold"/>
</dbReference>
<dbReference type="CDD" id="cd10309">
    <property type="entry name" value="GST_C_GluProRS_N"/>
    <property type="match status" value="1"/>
</dbReference>
<dbReference type="InterPro" id="IPR036621">
    <property type="entry name" value="Anticodon-bd_dom_sf"/>
</dbReference>
<evidence type="ECO:0000256" key="15">
    <source>
        <dbReference type="ARBA" id="ARBA00050792"/>
    </source>
</evidence>
<keyword evidence="10" id="KW-0694">RNA-binding</keyword>
<dbReference type="FunFam" id="3.40.50.620:FF:000070">
    <property type="entry name" value="Bifunctional glutamate/proline--tRNA ligase"/>
    <property type="match status" value="1"/>
</dbReference>
<evidence type="ECO:0000256" key="1">
    <source>
        <dbReference type="ARBA" id="ARBA00009968"/>
    </source>
</evidence>
<dbReference type="Pfam" id="PF03950">
    <property type="entry name" value="tRNA-synt_1c_C"/>
    <property type="match status" value="1"/>
</dbReference>
<feature type="compositionally biased region" description="Basic and acidic residues" evidence="19">
    <location>
        <begin position="1105"/>
        <end position="1131"/>
    </location>
</feature>
<feature type="compositionally biased region" description="Polar residues" evidence="19">
    <location>
        <begin position="744"/>
        <end position="753"/>
    </location>
</feature>
<dbReference type="Pfam" id="PF03129">
    <property type="entry name" value="HGTP_anticodon"/>
    <property type="match status" value="1"/>
</dbReference>
<feature type="region of interest" description="Disordered" evidence="19">
    <location>
        <begin position="1091"/>
        <end position="1131"/>
    </location>
</feature>
<dbReference type="FunFam" id="3.30.110.30:FF:000001">
    <property type="entry name" value="Bifunctional glutamate/proline--tRNA ligase"/>
    <property type="match status" value="1"/>
</dbReference>
<evidence type="ECO:0000256" key="2">
    <source>
        <dbReference type="ARBA" id="ARBA00012831"/>
    </source>
</evidence>
<keyword evidence="6" id="KW-0479">Metal-binding</keyword>
<proteinExistence type="inferred from homology"/>
<feature type="domain" description="Aminoacyl-transfer RNA synthetases class-II family profile" evidence="20">
    <location>
        <begin position="1176"/>
        <end position="1417"/>
    </location>
</feature>
<dbReference type="SUPFAM" id="SSF55681">
    <property type="entry name" value="Class II aaRS and biotin synthetases"/>
    <property type="match status" value="1"/>
</dbReference>
<dbReference type="Pfam" id="PF00458">
    <property type="entry name" value="WHEP-TRS"/>
    <property type="match status" value="5"/>
</dbReference>
<sequence>MTVEVTIHKGKPAGCALLTAEFLKRKELVMWNEGSSNLLQVDKNTQFTSNYQISRYLARKFPDTGLYGRTVLEKTEVDHWINFAAGRLSCASDFKPALEYLDKVLGPITYLVGADITLADFAVWEILQGDAKWHKISTSDKAFVNVSRYFRFLSSQDLFLEVTKYLPKVAAKSTPSKSGKTESSIKKDEGKFVDLPGAEEGKVVVRFPPEASGYLHVGHAKAALLNYYYRDQFKGKLIMRFDDTNPAKENAEFEKVILEDVAMLGIKYDIFSHTSDHFDDIIKYGEKMIKESKAYVDDTDPEVMKKEREERKDSKNRNNSVDKNLAMWEEMKKGSEKGQKCAVRAKINMLSDNGCMRDPTIFRCKTEEHVRTGTKYKVYPTYDFACPIVDSVENVTHALRTTEYHDRDDQYFWFLDALGLRRPHIYEYSRLNLQNTVLSKRKLTYFVNEGHVDGWDDPRFPTVRGVLRRGMTVEGLKQFIISQGSSKSVVMMEWDKIWAVNRKVIDPIVPRFTALLKEDVVPIKVKNTDVGVKQVPRHPKNSEIGMKDTWYSPLVYIDGADALVLSEGEMVTFINWGNLKILKIKKNGGKITDMEAETHLDNTDYKTTQKITWLAETDKAPFTPAVCVHYDHIISKAVLAKDEDFKQYINQDTKKEYLMLGDPCLNTLKKGDIIQLQRRGYYICDQPYLPTSPYTGRASPCVLLNIPDGHTKEMPTAGSKHKQESSSKEKAQSKKGKSAEKSPQVEQLPSTPGSVDLVDLDSKIRAQGEIVRKLKAEKAAKDQITTEVNTLLALKKEYKAANGKEWKPDAKPQNVSASTPGDKSQGGGAADLDARITTQGNKVRDLKSKKAAKDQIDAEVKILVALKAEYKSVTGKDWKPGATPPAATATTAGSTTDTNILNEKIVQQGNKVRELKAAKAAKDQIDAEVKILVALKAEYKSVTGKDWKPGATLPAATATTAGSTTDTNILNEKIVQQGNKVRELKAVKAAKDIIDAEVKVLVGLKAEYKAASGKDWKPPKEGATTPAKAEAKPSGEMADSAEAQNLKAKIDAQGEKVRQLKTSKAPEDQVKKEVDLLLSLKAEYKTLTGEDLAGGGRKDKKDKKKDKENKKPSKKEEDKQQKDDSANKDMKKVTRLGLEARKEENLADWYSQVITKSEMIEYYDVSGCYILRPWSYSIWEFIKDFFDKEIKKLGVENTYFPMFVSSHALEKEKTHIEDFAPEVAWVTKSGKSDLAEPIAIRPTSETVMYPAYAKWIQSYRDLPLKLNQWCNVVRWEFKHPQPFLRTREFLWQEGHTAFGNSKDATDEVYTILELYAQVYEYLLAIPVVRGRKTEKEKFAGGDFTTTVEAYISASGRAIQGGTSHHLGQNFSKMFEITVEDPETREKQFIYQNSWGLTTRTIGVMCMIHGDNTGLILPPRVACVQVIIVPCGITASLPEAEERKLMDKCKELKSTLDSADIRARTDLRDNYSPGWKFNHWELKGVPIRVELGPRDMKQGQIVAVRRDTGEKLTIKNENVAQKLKDLLEDIQSNLFSRAKKDLDDHLSVSHKWEEFCDSLDQKKIIQAPFCGDEDCEDKIKKDSARDVVVEEGAPSMGAKSLCIPFNQPQELKEGTKCILPNCNNKPKFYCLFGRSY</sequence>
<dbReference type="InterPro" id="IPR001412">
    <property type="entry name" value="aa-tRNA-synth_I_CS"/>
</dbReference>
<feature type="domain" description="WHEP-TRS" evidence="21">
    <location>
        <begin position="897"/>
        <end position="953"/>
    </location>
</feature>
<dbReference type="InterPro" id="IPR017449">
    <property type="entry name" value="Pro-tRNA_synth_II"/>
</dbReference>
<dbReference type="CDD" id="cd00807">
    <property type="entry name" value="GlnRS_core"/>
    <property type="match status" value="1"/>
</dbReference>
<evidence type="ECO:0000256" key="8">
    <source>
        <dbReference type="ARBA" id="ARBA00022833"/>
    </source>
</evidence>
<organism evidence="22 23">
    <name type="scientific">Pinctada imbricata</name>
    <name type="common">Atlantic pearl-oyster</name>
    <name type="synonym">Pinctada martensii</name>
    <dbReference type="NCBI Taxonomy" id="66713"/>
    <lineage>
        <taxon>Eukaryota</taxon>
        <taxon>Metazoa</taxon>
        <taxon>Spiralia</taxon>
        <taxon>Lophotrochozoa</taxon>
        <taxon>Mollusca</taxon>
        <taxon>Bivalvia</taxon>
        <taxon>Autobranchia</taxon>
        <taxon>Pteriomorphia</taxon>
        <taxon>Pterioida</taxon>
        <taxon>Pterioidea</taxon>
        <taxon>Pteriidae</taxon>
        <taxon>Pinctada</taxon>
    </lineage>
</organism>
<comment type="similarity">
    <text evidence="1">In the C-terminal section; belongs to the class-II aminoacyl-tRNA synthetase family.</text>
</comment>
<keyword evidence="9" id="KW-0067">ATP-binding</keyword>
<dbReference type="GO" id="GO:0005524">
    <property type="term" value="F:ATP binding"/>
    <property type="evidence" value="ECO:0007669"/>
    <property type="project" value="UniProtKB-KW"/>
</dbReference>
<dbReference type="GO" id="GO:0017101">
    <property type="term" value="C:aminoacyl-tRNA synthetase multienzyme complex"/>
    <property type="evidence" value="ECO:0007669"/>
    <property type="project" value="TreeGrafter"/>
</dbReference>
<dbReference type="HAMAP" id="MF_02076">
    <property type="entry name" value="Glu_tRNA_synth_type2"/>
    <property type="match status" value="1"/>
</dbReference>
<dbReference type="InterPro" id="IPR000924">
    <property type="entry name" value="Glu/Gln-tRNA-synth"/>
</dbReference>
<reference evidence="22" key="1">
    <citation type="submission" date="2019-08" db="EMBL/GenBank/DDBJ databases">
        <title>The improved chromosome-level genome for the pearl oyster Pinctada fucata martensii using PacBio sequencing and Hi-C.</title>
        <authorList>
            <person name="Zheng Z."/>
        </authorList>
    </citation>
    <scope>NUCLEOTIDE SEQUENCE</scope>
    <source>
        <strain evidence="22">ZZ-2019</strain>
        <tissue evidence="22">Adductor muscle</tissue>
    </source>
</reference>
<accession>A0AA88Y2K7</accession>
<dbReference type="GO" id="GO:0006433">
    <property type="term" value="P:prolyl-tRNA aminoacylation"/>
    <property type="evidence" value="ECO:0007669"/>
    <property type="project" value="InterPro"/>
</dbReference>
<dbReference type="PANTHER" id="PTHR43382:SF2">
    <property type="entry name" value="BIFUNCTIONAL GLUTAMATE_PROLINE--TRNA LIGASE"/>
    <property type="match status" value="1"/>
</dbReference>
<dbReference type="GO" id="GO:0005737">
    <property type="term" value="C:cytoplasm"/>
    <property type="evidence" value="ECO:0007669"/>
    <property type="project" value="InterPro"/>
</dbReference>
<dbReference type="InterPro" id="IPR045864">
    <property type="entry name" value="aa-tRNA-synth_II/BPL/LPL"/>
</dbReference>
<dbReference type="Proteomes" id="UP001186944">
    <property type="component" value="Unassembled WGS sequence"/>
</dbReference>
<feature type="compositionally biased region" description="Basic and acidic residues" evidence="19">
    <location>
        <begin position="300"/>
        <end position="316"/>
    </location>
</feature>
<dbReference type="SUPFAM" id="SSF52954">
    <property type="entry name" value="Class II aaRS ABD-related"/>
    <property type="match status" value="1"/>
</dbReference>
<dbReference type="SUPFAM" id="SSF47060">
    <property type="entry name" value="S15/NS1 RNA-binding domain"/>
    <property type="match status" value="5"/>
</dbReference>
<evidence type="ECO:0000256" key="10">
    <source>
        <dbReference type="ARBA" id="ARBA00022884"/>
    </source>
</evidence>
<feature type="region of interest" description="Disordered" evidence="19">
    <location>
        <begin position="705"/>
        <end position="756"/>
    </location>
</feature>
<dbReference type="InterPro" id="IPR016061">
    <property type="entry name" value="Pro-tRNA_ligase_II_C"/>
</dbReference>
<keyword evidence="4" id="KW-0597">Phosphoprotein</keyword>
<dbReference type="InterPro" id="IPR011035">
    <property type="entry name" value="Ribosomal_bL25/Gln-tRNA_synth"/>
</dbReference>
<evidence type="ECO:0000259" key="21">
    <source>
        <dbReference type="PROSITE" id="PS51185"/>
    </source>
</evidence>
<dbReference type="InterPro" id="IPR049437">
    <property type="entry name" value="tRNA-synt_1c_C2"/>
</dbReference>
<dbReference type="Pfam" id="PF09180">
    <property type="entry name" value="ProRS-C_1"/>
    <property type="match status" value="1"/>
</dbReference>
<dbReference type="InterPro" id="IPR000738">
    <property type="entry name" value="WHEP-TRS_dom"/>
</dbReference>
<feature type="domain" description="WHEP-TRS" evidence="21">
    <location>
        <begin position="828"/>
        <end position="884"/>
    </location>
</feature>
<dbReference type="GO" id="GO:0003723">
    <property type="term" value="F:RNA binding"/>
    <property type="evidence" value="ECO:0007669"/>
    <property type="project" value="UniProtKB-KW"/>
</dbReference>
<comment type="similarity">
    <text evidence="16">In the N-terminal section; belongs to the class-I aminoacyl-tRNA synthetase family. Glutamate--tRNA ligase type 2 subfamily.</text>
</comment>
<protein>
    <recommendedName>
        <fullName evidence="17">Bifunctional glutamate/proline--tRNA ligase</fullName>
        <ecNumber evidence="2">6.1.1.15</ecNumber>
        <ecNumber evidence="3">6.1.1.17</ecNumber>
    </recommendedName>
    <alternativeName>
        <fullName evidence="18">Bifunctional aminoacyl-tRNA synthetase</fullName>
    </alternativeName>
</protein>
<dbReference type="NCBIfam" id="TIGR00463">
    <property type="entry name" value="gltX_arch"/>
    <property type="match status" value="1"/>
</dbReference>
<dbReference type="CDD" id="cd00936">
    <property type="entry name" value="WEPRS_RNA"/>
    <property type="match status" value="5"/>
</dbReference>
<dbReference type="InterPro" id="IPR036282">
    <property type="entry name" value="Glutathione-S-Trfase_C_sf"/>
</dbReference>
<dbReference type="InterPro" id="IPR020056">
    <property type="entry name" value="Rbsml_bL25/Gln-tRNA_synth_N"/>
</dbReference>
<dbReference type="FunFam" id="3.40.50.800:FF:000005">
    <property type="entry name" value="bifunctional glutamate/proline--tRNA ligase"/>
    <property type="match status" value="1"/>
</dbReference>
<keyword evidence="23" id="KW-1185">Reference proteome</keyword>
<name>A0AA88Y2K7_PINIB</name>
<comment type="catalytic activity">
    <reaction evidence="15">
        <text>tRNA(Pro) + L-proline + ATP = L-prolyl-tRNA(Pro) + AMP + diphosphate</text>
        <dbReference type="Rhea" id="RHEA:14305"/>
        <dbReference type="Rhea" id="RHEA-COMP:9700"/>
        <dbReference type="Rhea" id="RHEA-COMP:9702"/>
        <dbReference type="ChEBI" id="CHEBI:30616"/>
        <dbReference type="ChEBI" id="CHEBI:33019"/>
        <dbReference type="ChEBI" id="CHEBI:60039"/>
        <dbReference type="ChEBI" id="CHEBI:78442"/>
        <dbReference type="ChEBI" id="CHEBI:78532"/>
        <dbReference type="ChEBI" id="CHEBI:456215"/>
        <dbReference type="EC" id="6.1.1.15"/>
    </reaction>
    <physiologicalReaction direction="left-to-right" evidence="15">
        <dbReference type="Rhea" id="RHEA:14306"/>
    </physiologicalReaction>
</comment>
<evidence type="ECO:0000259" key="20">
    <source>
        <dbReference type="PROSITE" id="PS50862"/>
    </source>
</evidence>
<dbReference type="InterPro" id="IPR004154">
    <property type="entry name" value="Anticodon-bd"/>
</dbReference>
<feature type="domain" description="WHEP-TRS" evidence="21">
    <location>
        <begin position="966"/>
        <end position="1022"/>
    </location>
</feature>
<dbReference type="Gene3D" id="3.30.930.10">
    <property type="entry name" value="Bira Bifunctional Protein, Domain 2"/>
    <property type="match status" value="1"/>
</dbReference>
<evidence type="ECO:0000256" key="4">
    <source>
        <dbReference type="ARBA" id="ARBA00022553"/>
    </source>
</evidence>
<dbReference type="GO" id="GO:0004827">
    <property type="term" value="F:proline-tRNA ligase activity"/>
    <property type="evidence" value="ECO:0007669"/>
    <property type="project" value="UniProtKB-EC"/>
</dbReference>
<dbReference type="InterPro" id="IPR004526">
    <property type="entry name" value="Glu-tRNA-synth_arc/euk"/>
</dbReference>
<dbReference type="GO" id="GO:0046872">
    <property type="term" value="F:metal ion binding"/>
    <property type="evidence" value="ECO:0007669"/>
    <property type="project" value="UniProtKB-KW"/>
</dbReference>
<keyword evidence="8" id="KW-0862">Zinc</keyword>
<dbReference type="FunFam" id="1.10.287.10:FF:000006">
    <property type="entry name" value="Bifunctional glutamate/proline--tRNA ligase"/>
    <property type="match status" value="4"/>
</dbReference>
<dbReference type="CDD" id="cd00778">
    <property type="entry name" value="ProRS_core_arch_euk"/>
    <property type="match status" value="1"/>
</dbReference>
<dbReference type="GO" id="GO:0006424">
    <property type="term" value="P:glutamyl-tRNA aminoacylation"/>
    <property type="evidence" value="ECO:0007669"/>
    <property type="project" value="InterPro"/>
</dbReference>
<keyword evidence="5" id="KW-0436">Ligase</keyword>
<dbReference type="InterPro" id="IPR004499">
    <property type="entry name" value="Pro-tRNA-ligase_IIa_arc-type"/>
</dbReference>
<evidence type="ECO:0000256" key="18">
    <source>
        <dbReference type="ARBA" id="ARBA00076053"/>
    </source>
</evidence>
<dbReference type="CDD" id="cd00862">
    <property type="entry name" value="ProRS_anticodon_zinc"/>
    <property type="match status" value="1"/>
</dbReference>
<comment type="catalytic activity">
    <reaction evidence="14">
        <text>tRNA(Glu) + L-glutamate + ATP = L-glutamyl-tRNA(Glu) + AMP + diphosphate</text>
        <dbReference type="Rhea" id="RHEA:23540"/>
        <dbReference type="Rhea" id="RHEA-COMP:9663"/>
        <dbReference type="Rhea" id="RHEA-COMP:9680"/>
        <dbReference type="ChEBI" id="CHEBI:29985"/>
        <dbReference type="ChEBI" id="CHEBI:30616"/>
        <dbReference type="ChEBI" id="CHEBI:33019"/>
        <dbReference type="ChEBI" id="CHEBI:78442"/>
        <dbReference type="ChEBI" id="CHEBI:78520"/>
        <dbReference type="ChEBI" id="CHEBI:456215"/>
        <dbReference type="EC" id="6.1.1.17"/>
    </reaction>
    <physiologicalReaction direction="left-to-right" evidence="14">
        <dbReference type="Rhea" id="RHEA:23541"/>
    </physiologicalReaction>
</comment>
<dbReference type="PROSITE" id="PS00762">
    <property type="entry name" value="WHEP_TRS_1"/>
    <property type="match status" value="4"/>
</dbReference>
<dbReference type="SUPFAM" id="SSF47616">
    <property type="entry name" value="GST C-terminal domain-like"/>
    <property type="match status" value="1"/>
</dbReference>
<keyword evidence="11" id="KW-0648">Protein biosynthesis</keyword>
<evidence type="ECO:0000256" key="16">
    <source>
        <dbReference type="ARBA" id="ARBA00061295"/>
    </source>
</evidence>
<evidence type="ECO:0000256" key="17">
    <source>
        <dbReference type="ARBA" id="ARBA00067786"/>
    </source>
</evidence>
<feature type="compositionally biased region" description="Basic and acidic residues" evidence="19">
    <location>
        <begin position="721"/>
        <end position="740"/>
    </location>
</feature>
<dbReference type="Gene3D" id="3.40.50.800">
    <property type="entry name" value="Anticodon-binding domain"/>
    <property type="match status" value="1"/>
</dbReference>
<dbReference type="InterPro" id="IPR009068">
    <property type="entry name" value="uS15_NS1_RNA-bd_sf"/>
</dbReference>
<feature type="compositionally biased region" description="Polar residues" evidence="19">
    <location>
        <begin position="813"/>
        <end position="822"/>
    </location>
</feature>
<dbReference type="EMBL" id="VSWD01000009">
    <property type="protein sequence ID" value="KAK3092714.1"/>
    <property type="molecule type" value="Genomic_DNA"/>
</dbReference>
<dbReference type="Gene3D" id="1.10.287.10">
    <property type="entry name" value="S15/NS1, RNA-binding"/>
    <property type="match status" value="5"/>
</dbReference>
<dbReference type="SUPFAM" id="SSF64586">
    <property type="entry name" value="C-terminal domain of ProRS"/>
    <property type="match status" value="1"/>
</dbReference>
<dbReference type="InterPro" id="IPR020059">
    <property type="entry name" value="Glu/Gln-tRNA-synth_Ib_codon-bd"/>
</dbReference>
<dbReference type="InterPro" id="IPR002314">
    <property type="entry name" value="aa-tRNA-synt_IIb"/>
</dbReference>
<keyword evidence="12" id="KW-0030">Aminoacyl-tRNA synthetase</keyword>
<evidence type="ECO:0000256" key="13">
    <source>
        <dbReference type="ARBA" id="ARBA00023268"/>
    </source>
</evidence>
<dbReference type="EC" id="6.1.1.17" evidence="3"/>
<dbReference type="PANTHER" id="PTHR43382">
    <property type="entry name" value="PROLYL-TRNA SYNTHETASE"/>
    <property type="match status" value="1"/>
</dbReference>
<dbReference type="SMART" id="SM00991">
    <property type="entry name" value="WHEP-TRS"/>
    <property type="match status" value="5"/>
</dbReference>
<feature type="domain" description="WHEP-TRS" evidence="21">
    <location>
        <begin position="1042"/>
        <end position="1098"/>
    </location>
</feature>
<dbReference type="Pfam" id="PF00587">
    <property type="entry name" value="tRNA-synt_2b"/>
    <property type="match status" value="1"/>
</dbReference>
<feature type="region of interest" description="Disordered" evidence="19">
    <location>
        <begin position="1012"/>
        <end position="1042"/>
    </location>
</feature>
<dbReference type="PROSITE" id="PS51185">
    <property type="entry name" value="WHEP_TRS_2"/>
    <property type="match status" value="5"/>
</dbReference>
<gene>
    <name evidence="22" type="ORF">FSP39_006394</name>
</gene>
<feature type="domain" description="WHEP-TRS" evidence="21">
    <location>
        <begin position="756"/>
        <end position="812"/>
    </location>
</feature>
<evidence type="ECO:0000256" key="19">
    <source>
        <dbReference type="SAM" id="MobiDB-lite"/>
    </source>
</evidence>
<evidence type="ECO:0000256" key="5">
    <source>
        <dbReference type="ARBA" id="ARBA00022598"/>
    </source>
</evidence>
<dbReference type="SMART" id="SM00946">
    <property type="entry name" value="ProRS-C_1"/>
    <property type="match status" value="1"/>
</dbReference>
<dbReference type="FunFam" id="3.30.930.10:FF:000007">
    <property type="entry name" value="Bifunctional glutamate/proline--tRNA ligase"/>
    <property type="match status" value="1"/>
</dbReference>
<feature type="region of interest" description="Disordered" evidence="19">
    <location>
        <begin position="803"/>
        <end position="833"/>
    </location>
</feature>
<dbReference type="Gene3D" id="2.40.240.10">
    <property type="entry name" value="Ribosomal Protein L25, Chain P"/>
    <property type="match status" value="1"/>
</dbReference>
<dbReference type="Gene3D" id="3.30.110.30">
    <property type="entry name" value="C-terminal domain of ProRS"/>
    <property type="match status" value="1"/>
</dbReference>
<dbReference type="EC" id="6.1.1.15" evidence="2"/>
<dbReference type="HAMAP" id="MF_01571">
    <property type="entry name" value="Pro_tRNA_synth_type3"/>
    <property type="match status" value="1"/>
</dbReference>
<dbReference type="Pfam" id="PF20974">
    <property type="entry name" value="tRNA-synt_1c_C2"/>
    <property type="match status" value="1"/>
</dbReference>
<feature type="region of interest" description="Disordered" evidence="19">
    <location>
        <begin position="300"/>
        <end position="321"/>
    </location>
</feature>
<evidence type="ECO:0000256" key="14">
    <source>
        <dbReference type="ARBA" id="ARBA00047366"/>
    </source>
</evidence>
<dbReference type="InterPro" id="IPR033721">
    <property type="entry name" value="ProRS_core_arch_euk"/>
</dbReference>
<evidence type="ECO:0000256" key="12">
    <source>
        <dbReference type="ARBA" id="ARBA00023146"/>
    </source>
</evidence>
<evidence type="ECO:0000256" key="11">
    <source>
        <dbReference type="ARBA" id="ARBA00022917"/>
    </source>
</evidence>
<keyword evidence="7" id="KW-0547">Nucleotide-binding</keyword>
<dbReference type="Gene3D" id="3.40.50.620">
    <property type="entry name" value="HUPs"/>
    <property type="match status" value="1"/>
</dbReference>
<evidence type="ECO:0000313" key="23">
    <source>
        <dbReference type="Proteomes" id="UP001186944"/>
    </source>
</evidence>
<dbReference type="PROSITE" id="PS00178">
    <property type="entry name" value="AA_TRNA_LIGASE_I"/>
    <property type="match status" value="1"/>
</dbReference>
<dbReference type="PRINTS" id="PR00987">
    <property type="entry name" value="TRNASYNTHGLU"/>
</dbReference>
<evidence type="ECO:0000256" key="7">
    <source>
        <dbReference type="ARBA" id="ARBA00022741"/>
    </source>
</evidence>
<evidence type="ECO:0000256" key="3">
    <source>
        <dbReference type="ARBA" id="ARBA00012835"/>
    </source>
</evidence>
<dbReference type="GO" id="GO:0004818">
    <property type="term" value="F:glutamate-tRNA ligase activity"/>
    <property type="evidence" value="ECO:0007669"/>
    <property type="project" value="UniProtKB-EC"/>
</dbReference>
<evidence type="ECO:0000313" key="22">
    <source>
        <dbReference type="EMBL" id="KAK3092714.1"/>
    </source>
</evidence>
<dbReference type="InterPro" id="IPR020058">
    <property type="entry name" value="Glu/Gln-tRNA-synth_Ib_cat-dom"/>
</dbReference>